<dbReference type="EMBL" id="PQXJ01000174">
    <property type="protein sequence ID" value="TGO58837.1"/>
    <property type="molecule type" value="Genomic_DNA"/>
</dbReference>
<evidence type="ECO:0000313" key="1">
    <source>
        <dbReference type="EMBL" id="TGO58837.1"/>
    </source>
</evidence>
<protein>
    <submittedName>
        <fullName evidence="1">Uncharacterized protein</fullName>
    </submittedName>
</protein>
<sequence length="76" mass="8550">MIDPRPSSSGANLIDIRVLVAVLQKFFEDLDGSRESRYARMQFYTKLSFLMSLALIALSAHVEAPEARAEVLKSDY</sequence>
<evidence type="ECO:0000313" key="2">
    <source>
        <dbReference type="Proteomes" id="UP000297452"/>
    </source>
</evidence>
<comment type="caution">
    <text evidence="1">The sequence shown here is derived from an EMBL/GenBank/DDBJ whole genome shotgun (WGS) entry which is preliminary data.</text>
</comment>
<reference evidence="1 2" key="1">
    <citation type="submission" date="2017-12" db="EMBL/GenBank/DDBJ databases">
        <title>Comparative genomics of Botrytis spp.</title>
        <authorList>
            <person name="Valero-Jimenez C.A."/>
            <person name="Tapia P."/>
            <person name="Veloso J."/>
            <person name="Silva-Moreno E."/>
            <person name="Staats M."/>
            <person name="Valdes J.H."/>
            <person name="Van Kan J.A.L."/>
        </authorList>
    </citation>
    <scope>NUCLEOTIDE SEQUENCE [LARGE SCALE GENOMIC DNA]</scope>
    <source>
        <strain evidence="1 2">MUCL2120</strain>
    </source>
</reference>
<dbReference type="AlphaFoldDB" id="A0A4Z1IQ53"/>
<name>A0A4Z1IQ53_9HELO</name>
<dbReference type="Proteomes" id="UP000297452">
    <property type="component" value="Unassembled WGS sequence"/>
</dbReference>
<accession>A0A4Z1IQ53</accession>
<keyword evidence="2" id="KW-1185">Reference proteome</keyword>
<organism evidence="1 2">
    <name type="scientific">Botryotinia narcissicola</name>
    <dbReference type="NCBI Taxonomy" id="278944"/>
    <lineage>
        <taxon>Eukaryota</taxon>
        <taxon>Fungi</taxon>
        <taxon>Dikarya</taxon>
        <taxon>Ascomycota</taxon>
        <taxon>Pezizomycotina</taxon>
        <taxon>Leotiomycetes</taxon>
        <taxon>Helotiales</taxon>
        <taxon>Sclerotiniaceae</taxon>
        <taxon>Botryotinia</taxon>
    </lineage>
</organism>
<gene>
    <name evidence="1" type="ORF">BOTNAR_0174g00140</name>
</gene>
<proteinExistence type="predicted"/>